<reference evidence="2" key="1">
    <citation type="submission" date="2021-06" db="EMBL/GenBank/DDBJ databases">
        <authorList>
            <person name="Kallberg Y."/>
            <person name="Tangrot J."/>
            <person name="Rosling A."/>
        </authorList>
    </citation>
    <scope>NUCLEOTIDE SEQUENCE</scope>
    <source>
        <strain evidence="2">MT106</strain>
    </source>
</reference>
<gene>
    <name evidence="2" type="ORF">AGERDE_LOCUS4263</name>
</gene>
<evidence type="ECO:0000313" key="3">
    <source>
        <dbReference type="Proteomes" id="UP000789831"/>
    </source>
</evidence>
<dbReference type="Proteomes" id="UP000789831">
    <property type="component" value="Unassembled WGS sequence"/>
</dbReference>
<dbReference type="PANTHER" id="PTHR23272">
    <property type="entry name" value="BED FINGER-RELATED"/>
    <property type="match status" value="1"/>
</dbReference>
<evidence type="ECO:0000259" key="1">
    <source>
        <dbReference type="Pfam" id="PF05699"/>
    </source>
</evidence>
<organism evidence="2 3">
    <name type="scientific">Ambispora gerdemannii</name>
    <dbReference type="NCBI Taxonomy" id="144530"/>
    <lineage>
        <taxon>Eukaryota</taxon>
        <taxon>Fungi</taxon>
        <taxon>Fungi incertae sedis</taxon>
        <taxon>Mucoromycota</taxon>
        <taxon>Glomeromycotina</taxon>
        <taxon>Glomeromycetes</taxon>
        <taxon>Archaeosporales</taxon>
        <taxon>Ambisporaceae</taxon>
        <taxon>Ambispora</taxon>
    </lineage>
</organism>
<dbReference type="InterPro" id="IPR008906">
    <property type="entry name" value="HATC_C_dom"/>
</dbReference>
<proteinExistence type="predicted"/>
<evidence type="ECO:0000313" key="2">
    <source>
        <dbReference type="EMBL" id="CAG8501341.1"/>
    </source>
</evidence>
<dbReference type="Pfam" id="PF05699">
    <property type="entry name" value="Dimer_Tnp_hAT"/>
    <property type="match status" value="1"/>
</dbReference>
<comment type="caution">
    <text evidence="2">The sequence shown here is derived from an EMBL/GenBank/DDBJ whole genome shotgun (WGS) entry which is preliminary data.</text>
</comment>
<dbReference type="OrthoDB" id="2444731at2759"/>
<dbReference type="EMBL" id="CAJVPL010000475">
    <property type="protein sequence ID" value="CAG8501341.1"/>
    <property type="molecule type" value="Genomic_DNA"/>
</dbReference>
<dbReference type="GO" id="GO:0046983">
    <property type="term" value="F:protein dimerization activity"/>
    <property type="evidence" value="ECO:0007669"/>
    <property type="project" value="InterPro"/>
</dbReference>
<dbReference type="SUPFAM" id="SSF53098">
    <property type="entry name" value="Ribonuclease H-like"/>
    <property type="match status" value="1"/>
</dbReference>
<keyword evidence="3" id="KW-1185">Reference proteome</keyword>
<name>A0A9N8ZMZ7_9GLOM</name>
<sequence>MEYALTNTFTSNNSFLSDTNLNDTIRSVTYSMLDANFDNEEEELNEIEHYISEKLTNREINVLAWWKAHQTQFPRLVRMARDYLAIPTSSVASERAFSAGGSMITNKRSSLMPKTIRAAVSPIMNAGTIKRKVG</sequence>
<dbReference type="InterPro" id="IPR012337">
    <property type="entry name" value="RNaseH-like_sf"/>
</dbReference>
<protein>
    <submittedName>
        <fullName evidence="2">10180_t:CDS:1</fullName>
    </submittedName>
</protein>
<feature type="domain" description="HAT C-terminal dimerisation" evidence="1">
    <location>
        <begin position="46"/>
        <end position="119"/>
    </location>
</feature>
<accession>A0A9N8ZMZ7</accession>
<dbReference type="AlphaFoldDB" id="A0A9N8ZMZ7"/>